<reference evidence="2" key="1">
    <citation type="journal article" date="2024" name="Proc. Natl. Acad. Sci. U.S.A.">
        <title>Extraordinary preservation of gene collinearity over three hundred million years revealed in homosporous lycophytes.</title>
        <authorList>
            <person name="Li C."/>
            <person name="Wickell D."/>
            <person name="Kuo L.Y."/>
            <person name="Chen X."/>
            <person name="Nie B."/>
            <person name="Liao X."/>
            <person name="Peng D."/>
            <person name="Ji J."/>
            <person name="Jenkins J."/>
            <person name="Williams M."/>
            <person name="Shu S."/>
            <person name="Plott C."/>
            <person name="Barry K."/>
            <person name="Rajasekar S."/>
            <person name="Grimwood J."/>
            <person name="Han X."/>
            <person name="Sun S."/>
            <person name="Hou Z."/>
            <person name="He W."/>
            <person name="Dai G."/>
            <person name="Sun C."/>
            <person name="Schmutz J."/>
            <person name="Leebens-Mack J.H."/>
            <person name="Li F.W."/>
            <person name="Wang L."/>
        </authorList>
    </citation>
    <scope>NUCLEOTIDE SEQUENCE [LARGE SCALE GENOMIC DNA]</scope>
    <source>
        <strain evidence="2">cv. PW_Plant_1</strain>
    </source>
</reference>
<dbReference type="EMBL" id="CM055102">
    <property type="protein sequence ID" value="KAJ7539044.1"/>
    <property type="molecule type" value="Genomic_DNA"/>
</dbReference>
<name>A0ACC2CAM2_DIPCM</name>
<comment type="caution">
    <text evidence="1">The sequence shown here is derived from an EMBL/GenBank/DDBJ whole genome shotgun (WGS) entry which is preliminary data.</text>
</comment>
<evidence type="ECO:0000313" key="2">
    <source>
        <dbReference type="Proteomes" id="UP001162992"/>
    </source>
</evidence>
<gene>
    <name evidence="1" type="ORF">O6H91_11G074800</name>
</gene>
<sequence>MFRGVLQAHVFHGPSAVCQDFRLRALQQEKGKQLQGLALKDTRTACQLRVLSSQHLCPKSSPTQFHLVCAHPRKSEFTHGSLNQLFPAHESSSAASHEVSPHLQPSPR</sequence>
<evidence type="ECO:0000313" key="1">
    <source>
        <dbReference type="EMBL" id="KAJ7539044.1"/>
    </source>
</evidence>
<protein>
    <submittedName>
        <fullName evidence="1">Uncharacterized protein</fullName>
    </submittedName>
</protein>
<proteinExistence type="predicted"/>
<organism evidence="1 2">
    <name type="scientific">Diphasiastrum complanatum</name>
    <name type="common">Issler's clubmoss</name>
    <name type="synonym">Lycopodium complanatum</name>
    <dbReference type="NCBI Taxonomy" id="34168"/>
    <lineage>
        <taxon>Eukaryota</taxon>
        <taxon>Viridiplantae</taxon>
        <taxon>Streptophyta</taxon>
        <taxon>Embryophyta</taxon>
        <taxon>Tracheophyta</taxon>
        <taxon>Lycopodiopsida</taxon>
        <taxon>Lycopodiales</taxon>
        <taxon>Lycopodiaceae</taxon>
        <taxon>Lycopodioideae</taxon>
        <taxon>Diphasiastrum</taxon>
    </lineage>
</organism>
<dbReference type="Proteomes" id="UP001162992">
    <property type="component" value="Chromosome 11"/>
</dbReference>
<accession>A0ACC2CAM2</accession>
<keyword evidence="2" id="KW-1185">Reference proteome</keyword>